<evidence type="ECO:0000313" key="9">
    <source>
        <dbReference type="Proteomes" id="UP000835052"/>
    </source>
</evidence>
<organism evidence="8 9">
    <name type="scientific">Caenorhabditis auriculariae</name>
    <dbReference type="NCBI Taxonomy" id="2777116"/>
    <lineage>
        <taxon>Eukaryota</taxon>
        <taxon>Metazoa</taxon>
        <taxon>Ecdysozoa</taxon>
        <taxon>Nematoda</taxon>
        <taxon>Chromadorea</taxon>
        <taxon>Rhabditida</taxon>
        <taxon>Rhabditina</taxon>
        <taxon>Rhabditomorpha</taxon>
        <taxon>Rhabditoidea</taxon>
        <taxon>Rhabditidae</taxon>
        <taxon>Peloderinae</taxon>
        <taxon>Caenorhabditis</taxon>
    </lineage>
</organism>
<evidence type="ECO:0000256" key="6">
    <source>
        <dbReference type="ARBA" id="ARBA00038485"/>
    </source>
</evidence>
<feature type="transmembrane region" description="Helical" evidence="7">
    <location>
        <begin position="399"/>
        <end position="419"/>
    </location>
</feature>
<dbReference type="AlphaFoldDB" id="A0A8S1HGY8"/>
<keyword evidence="3 7" id="KW-0812">Transmembrane</keyword>
<evidence type="ECO:0000313" key="8">
    <source>
        <dbReference type="EMBL" id="CAD6192590.1"/>
    </source>
</evidence>
<dbReference type="GO" id="GO:0005385">
    <property type="term" value="F:zinc ion transmembrane transporter activity"/>
    <property type="evidence" value="ECO:0007669"/>
    <property type="project" value="TreeGrafter"/>
</dbReference>
<proteinExistence type="inferred from homology"/>
<evidence type="ECO:0000256" key="5">
    <source>
        <dbReference type="ARBA" id="ARBA00023136"/>
    </source>
</evidence>
<dbReference type="Pfam" id="PF02535">
    <property type="entry name" value="Zip"/>
    <property type="match status" value="1"/>
</dbReference>
<comment type="caution">
    <text evidence="8">The sequence shown here is derived from an EMBL/GenBank/DDBJ whole genome shotgun (WGS) entry which is preliminary data.</text>
</comment>
<name>A0A8S1HGY8_9PELO</name>
<protein>
    <submittedName>
        <fullName evidence="8">Uncharacterized protein</fullName>
    </submittedName>
</protein>
<keyword evidence="9" id="KW-1185">Reference proteome</keyword>
<gene>
    <name evidence="8" type="ORF">CAUJ_LOCUS8509</name>
</gene>
<feature type="transmembrane region" description="Helical" evidence="7">
    <location>
        <begin position="190"/>
        <end position="210"/>
    </location>
</feature>
<reference evidence="8" key="1">
    <citation type="submission" date="2020-10" db="EMBL/GenBank/DDBJ databases">
        <authorList>
            <person name="Kikuchi T."/>
        </authorList>
    </citation>
    <scope>NUCLEOTIDE SEQUENCE</scope>
    <source>
        <strain evidence="8">NKZ352</strain>
    </source>
</reference>
<evidence type="ECO:0000256" key="7">
    <source>
        <dbReference type="SAM" id="Phobius"/>
    </source>
</evidence>
<evidence type="ECO:0000256" key="1">
    <source>
        <dbReference type="ARBA" id="ARBA00004141"/>
    </source>
</evidence>
<sequence length="478" mass="52278">MQRIPRMFNSVAKLESAPCSFGAFLVSHWCSTLCTKKSPKSHGADLNYAPECKKAEYTVRHPCRVCWVKAAGRITIVKLGDEILLWTFLLCKHCFCARKFTEPEFHQQTTMLRLITMILVFMSTSTNMSTNKKVGNGPKLINVDLLENPYHANPESITHEESFERKDLTLRDEFTRILNAIDIPDVNKSFYAILSVVLISVAPLVILFSIPVGDVSLRPNNLLRLLLAFGAGGLLGDAFLHLIPGSMESHGHDHGTIAGHGHEIGHGHVHGHGHSHSHDNFAGGFVLTGFFVFVLIEKIIRSIRPDNSHVNNHHYVAVNGKLEKIEKKSKVAAYLNLAADFAHNFTDGLAIGASYCTGRATGFMTTVTVLVHEVPHEIGDFAILINSGFTKKTAVQMQLVTAFGALSGCVIALILTDISGSSIQWISPFTAGGFIYIAAVSIIPELITNEAVTLLDSIAELAALFLGVILMYLVGLLE</sequence>
<accession>A0A8S1HGY8</accession>
<dbReference type="InterPro" id="IPR003689">
    <property type="entry name" value="ZIP"/>
</dbReference>
<dbReference type="PANTHER" id="PTHR16950">
    <property type="entry name" value="ZINC TRANSPORTER SLC39A7 HISTIDINE-RICH MEMBRANE PROTEIN KE4"/>
    <property type="match status" value="1"/>
</dbReference>
<feature type="transmembrane region" description="Helical" evidence="7">
    <location>
        <begin position="425"/>
        <end position="446"/>
    </location>
</feature>
<evidence type="ECO:0000256" key="4">
    <source>
        <dbReference type="ARBA" id="ARBA00022989"/>
    </source>
</evidence>
<dbReference type="OrthoDB" id="200954at2759"/>
<comment type="similarity">
    <text evidence="6">Belongs to the ZIP transporter (TC 2.A.5) family. KE4/Catsup subfamily.</text>
</comment>
<dbReference type="PANTHER" id="PTHR16950:SF25">
    <property type="entry name" value="ZINC TRANSPORTER SLC39A7"/>
    <property type="match status" value="1"/>
</dbReference>
<feature type="transmembrane region" description="Helical" evidence="7">
    <location>
        <begin position="458"/>
        <end position="477"/>
    </location>
</feature>
<keyword evidence="5 7" id="KW-0472">Membrane</keyword>
<dbReference type="Proteomes" id="UP000835052">
    <property type="component" value="Unassembled WGS sequence"/>
</dbReference>
<evidence type="ECO:0000256" key="2">
    <source>
        <dbReference type="ARBA" id="ARBA00022448"/>
    </source>
</evidence>
<feature type="transmembrane region" description="Helical" evidence="7">
    <location>
        <begin position="222"/>
        <end position="243"/>
    </location>
</feature>
<evidence type="ECO:0000256" key="3">
    <source>
        <dbReference type="ARBA" id="ARBA00022692"/>
    </source>
</evidence>
<dbReference type="EMBL" id="CAJGYM010000028">
    <property type="protein sequence ID" value="CAD6192590.1"/>
    <property type="molecule type" value="Genomic_DNA"/>
</dbReference>
<dbReference type="GO" id="GO:0006882">
    <property type="term" value="P:intracellular zinc ion homeostasis"/>
    <property type="evidence" value="ECO:0007669"/>
    <property type="project" value="TreeGrafter"/>
</dbReference>
<feature type="transmembrane region" description="Helical" evidence="7">
    <location>
        <begin position="281"/>
        <end position="300"/>
    </location>
</feature>
<comment type="subcellular location">
    <subcellularLocation>
        <location evidence="1">Membrane</location>
        <topology evidence="1">Multi-pass membrane protein</topology>
    </subcellularLocation>
</comment>
<keyword evidence="4 7" id="KW-1133">Transmembrane helix</keyword>
<dbReference type="GO" id="GO:0016020">
    <property type="term" value="C:membrane"/>
    <property type="evidence" value="ECO:0007669"/>
    <property type="project" value="UniProtKB-SubCell"/>
</dbReference>
<keyword evidence="2" id="KW-0813">Transport</keyword>